<dbReference type="Gene3D" id="2.130.10.10">
    <property type="entry name" value="YVTN repeat-like/Quinoprotein amine dehydrogenase"/>
    <property type="match status" value="1"/>
</dbReference>
<dbReference type="PANTHER" id="PTHR30344:SF1">
    <property type="entry name" value="6-PHOSPHOGLUCONOLACTONASE"/>
    <property type="match status" value="1"/>
</dbReference>
<dbReference type="AlphaFoldDB" id="A0A9D1EJZ4"/>
<comment type="caution">
    <text evidence="2">The sequence shown here is derived from an EMBL/GenBank/DDBJ whole genome shotgun (WGS) entry which is preliminary data.</text>
</comment>
<protein>
    <submittedName>
        <fullName evidence="2">Lactonase family protein</fullName>
    </submittedName>
</protein>
<reference evidence="2" key="2">
    <citation type="journal article" date="2021" name="PeerJ">
        <title>Extensive microbial diversity within the chicken gut microbiome revealed by metagenomics and culture.</title>
        <authorList>
            <person name="Gilroy R."/>
            <person name="Ravi A."/>
            <person name="Getino M."/>
            <person name="Pursley I."/>
            <person name="Horton D.L."/>
            <person name="Alikhan N.F."/>
            <person name="Baker D."/>
            <person name="Gharbi K."/>
            <person name="Hall N."/>
            <person name="Watson M."/>
            <person name="Adriaenssens E.M."/>
            <person name="Foster-Nyarko E."/>
            <person name="Jarju S."/>
            <person name="Secka A."/>
            <person name="Antonio M."/>
            <person name="Oren A."/>
            <person name="Chaudhuri R.R."/>
            <person name="La Ragione R."/>
            <person name="Hildebrand F."/>
            <person name="Pallen M.J."/>
        </authorList>
    </citation>
    <scope>NUCLEOTIDE SEQUENCE</scope>
    <source>
        <strain evidence="2">ChiSxjej1B13-7041</strain>
    </source>
</reference>
<reference evidence="2" key="1">
    <citation type="submission" date="2020-10" db="EMBL/GenBank/DDBJ databases">
        <authorList>
            <person name="Gilroy R."/>
        </authorList>
    </citation>
    <scope>NUCLEOTIDE SEQUENCE</scope>
    <source>
        <strain evidence="2">ChiSxjej1B13-7041</strain>
    </source>
</reference>
<comment type="similarity">
    <text evidence="1">Belongs to the cycloisomerase 2 family.</text>
</comment>
<dbReference type="Pfam" id="PF10282">
    <property type="entry name" value="Lactonase"/>
    <property type="match status" value="1"/>
</dbReference>
<dbReference type="GO" id="GO:0017057">
    <property type="term" value="F:6-phosphogluconolactonase activity"/>
    <property type="evidence" value="ECO:0007669"/>
    <property type="project" value="TreeGrafter"/>
</dbReference>
<dbReference type="InterPro" id="IPR019405">
    <property type="entry name" value="Lactonase_7-beta_prop"/>
</dbReference>
<dbReference type="InterPro" id="IPR015943">
    <property type="entry name" value="WD40/YVTN_repeat-like_dom_sf"/>
</dbReference>
<dbReference type="SUPFAM" id="SSF75011">
    <property type="entry name" value="3-carboxy-cis,cis-mucoante lactonizing enzyme"/>
    <property type="match status" value="1"/>
</dbReference>
<dbReference type="EMBL" id="DVHU01000063">
    <property type="protein sequence ID" value="HIR93201.1"/>
    <property type="molecule type" value="Genomic_DNA"/>
</dbReference>
<evidence type="ECO:0000256" key="1">
    <source>
        <dbReference type="ARBA" id="ARBA00005564"/>
    </source>
</evidence>
<sequence length="353" mass="38975">MAEKKYVAYVGTYTHGSSKGIHLYDLNVEEGTMTERKEIPLSNCSHIVRSKNGKYLYAISDEGVAVFSVDADGDLEYINKVSIQGMRGCHLSVDTTGKYLFVAGYHDGKVTVVHTHRDGRLGSIFDGVFHKGIGSVAERNFRPHVSCVVPTPDNKYLCAVDNGIDQVKVYRINTRKHKLELVDIIRCKRESGPRAMLFSADGRFAYILFELSNEVGVYTYNGQGNIPEFEQIQHIDTLSDELDILHDAAEALAISPDGKYLFSSTAGDNSVAMFAIDQETGMLTKQFALPISGEYPKALGLFPDGKHIACVNHESSSITTFTVDYEKKVLVMKGKPMKVDTPNCILITAVGEE</sequence>
<dbReference type="GO" id="GO:0005829">
    <property type="term" value="C:cytosol"/>
    <property type="evidence" value="ECO:0007669"/>
    <property type="project" value="TreeGrafter"/>
</dbReference>
<dbReference type="InterPro" id="IPR050282">
    <property type="entry name" value="Cycloisomerase_2"/>
</dbReference>
<proteinExistence type="inferred from homology"/>
<dbReference type="Proteomes" id="UP000886841">
    <property type="component" value="Unassembled WGS sequence"/>
</dbReference>
<evidence type="ECO:0000313" key="2">
    <source>
        <dbReference type="EMBL" id="HIR93201.1"/>
    </source>
</evidence>
<accession>A0A9D1EJZ4</accession>
<evidence type="ECO:0000313" key="3">
    <source>
        <dbReference type="Proteomes" id="UP000886841"/>
    </source>
</evidence>
<gene>
    <name evidence="2" type="ORF">IAB98_07275</name>
</gene>
<name>A0A9D1EJZ4_9FIRM</name>
<organism evidence="2 3">
    <name type="scientific">Candidatus Egerieimonas intestinavium</name>
    <dbReference type="NCBI Taxonomy" id="2840777"/>
    <lineage>
        <taxon>Bacteria</taxon>
        <taxon>Bacillati</taxon>
        <taxon>Bacillota</taxon>
        <taxon>Clostridia</taxon>
        <taxon>Lachnospirales</taxon>
        <taxon>Lachnospiraceae</taxon>
        <taxon>Lachnospiraceae incertae sedis</taxon>
        <taxon>Candidatus Egerieimonas</taxon>
    </lineage>
</organism>
<dbReference type="PANTHER" id="PTHR30344">
    <property type="entry name" value="6-PHOSPHOGLUCONOLACTONASE-RELATED"/>
    <property type="match status" value="1"/>
</dbReference>